<protein>
    <submittedName>
        <fullName evidence="3">Putative chitin binding domain protein</fullName>
    </submittedName>
</protein>
<dbReference type="Pfam" id="PF03067">
    <property type="entry name" value="LPMO_10"/>
    <property type="match status" value="1"/>
</dbReference>
<proteinExistence type="predicted"/>
<feature type="domain" description="Chitin-binding type-4" evidence="2">
    <location>
        <begin position="21"/>
        <end position="210"/>
    </location>
</feature>
<organism evidence="3">
    <name type="scientific">Nyssomyia neivai</name>
    <dbReference type="NCBI Taxonomy" id="330878"/>
    <lineage>
        <taxon>Eukaryota</taxon>
        <taxon>Metazoa</taxon>
        <taxon>Ecdysozoa</taxon>
        <taxon>Arthropoda</taxon>
        <taxon>Hexapoda</taxon>
        <taxon>Insecta</taxon>
        <taxon>Pterygota</taxon>
        <taxon>Neoptera</taxon>
        <taxon>Endopterygota</taxon>
        <taxon>Diptera</taxon>
        <taxon>Nematocera</taxon>
        <taxon>Psychodoidea</taxon>
        <taxon>Psychodidae</taxon>
        <taxon>Nyssomyia</taxon>
    </lineage>
</organism>
<dbReference type="InterPro" id="IPR004302">
    <property type="entry name" value="Cellulose/chitin-bd_N"/>
</dbReference>
<evidence type="ECO:0000256" key="1">
    <source>
        <dbReference type="SAM" id="SignalP"/>
    </source>
</evidence>
<feature type="chain" id="PRO_5012815178" evidence="1">
    <location>
        <begin position="21"/>
        <end position="213"/>
    </location>
</feature>
<sequence length="213" mass="23019">MKVCLIVLFAAIIGVLEVSGHGMVMNPVNRGSIWRLYGTGAADPDYNDNGNFCGGFYVQHSINGGKCGLCGNDFRDPMPRAHENGGKYGKGFVVANYPRGATIPVSVQITANHLGYFYLNLCNLDTYGRESEACFAAYSLKTSSGSTKYYLNSAAVGYYNFTVTLPAGVSCKRCVLQWTYTTGNNWGYCDDGSGKLGCGDQENFRTCSDISIS</sequence>
<feature type="signal peptide" evidence="1">
    <location>
        <begin position="1"/>
        <end position="20"/>
    </location>
</feature>
<evidence type="ECO:0000259" key="2">
    <source>
        <dbReference type="Pfam" id="PF03067"/>
    </source>
</evidence>
<dbReference type="AlphaFoldDB" id="A0A1L8E399"/>
<reference evidence="3" key="1">
    <citation type="submission" date="2016-12" db="EMBL/GenBank/DDBJ databases">
        <title>An insight into the sialome and mialome of the sand fly, Nyssomyia neivai.</title>
        <authorList>
            <person name="Sebastian V."/>
            <person name="Goulart T.M."/>
            <person name="Oliveira W."/>
            <person name="Calvo E."/>
            <person name="Oliveira L.F."/>
            <person name="Pinto M.C."/>
            <person name="Rosselino A.M."/>
            <person name="Ribeiro J.M."/>
        </authorList>
    </citation>
    <scope>NUCLEOTIDE SEQUENCE</scope>
</reference>
<accession>A0A1L8E399</accession>
<dbReference type="PANTHER" id="PTHR21113:SF14">
    <property type="entry name" value="LP24064P"/>
    <property type="match status" value="1"/>
</dbReference>
<keyword evidence="1" id="KW-0732">Signal</keyword>
<dbReference type="PANTHER" id="PTHR21113">
    <property type="entry name" value="AGAP001705-PA"/>
    <property type="match status" value="1"/>
</dbReference>
<dbReference type="EMBL" id="GFDF01000871">
    <property type="protein sequence ID" value="JAV13213.1"/>
    <property type="molecule type" value="Transcribed_RNA"/>
</dbReference>
<evidence type="ECO:0000313" key="3">
    <source>
        <dbReference type="EMBL" id="JAV13213.1"/>
    </source>
</evidence>
<name>A0A1L8E399_9DIPT</name>